<gene>
    <name evidence="2" type="ORF">PCON_13908</name>
</gene>
<reference evidence="2 3" key="1">
    <citation type="journal article" date="2013" name="PLoS Genet.">
        <title>The genome and development-dependent transcriptomes of Pyronema confluens: a window into fungal evolution.</title>
        <authorList>
            <person name="Traeger S."/>
            <person name="Altegoer F."/>
            <person name="Freitag M."/>
            <person name="Gabaldon T."/>
            <person name="Kempken F."/>
            <person name="Kumar A."/>
            <person name="Marcet-Houben M."/>
            <person name="Poggeler S."/>
            <person name="Stajich J.E."/>
            <person name="Nowrousian M."/>
        </authorList>
    </citation>
    <scope>NUCLEOTIDE SEQUENCE [LARGE SCALE GENOMIC DNA]</scope>
    <source>
        <strain evidence="3">CBS 100304</strain>
        <tissue evidence="2">Vegetative mycelium</tissue>
    </source>
</reference>
<feature type="compositionally biased region" description="Basic and acidic residues" evidence="1">
    <location>
        <begin position="334"/>
        <end position="344"/>
    </location>
</feature>
<dbReference type="Proteomes" id="UP000018144">
    <property type="component" value="Unassembled WGS sequence"/>
</dbReference>
<name>U4L8T6_PYROM</name>
<feature type="region of interest" description="Disordered" evidence="1">
    <location>
        <begin position="333"/>
        <end position="357"/>
    </location>
</feature>
<sequence length="385" mass="44103">MFWNISNRKWQRRVRAATLDTLKCYTACKRVGLSYQSHRSVDCSHVPGCSLVLLLSQSVQGYSSREAHGWHADLLVCCALFLPHPRIQHQIPPILLHSRLSIINLPVKSAHTRLYLTSRKTPIMAEDSPFNRKTYGLPEDSRPFISDRTIREQRLKAARKTPRVSIGRSTSGTSKRRDSADIERLGSMGIRESQAHASKIANELFDVKMKLHFEQEKSAKLEHKLTTFMALYNQKLEELEAYKMKVHEMHDTIQALHEGLENQDSILEDSRCINQAYQERFEEIQFKIELHLEHDMKSTDLSPRESQSPAIFVEPKHCSSTDSNYKVTSVKLRSVSESEPESKKGSPTYTRNYVPRYTKKRLVRQAQSLIEEQISRRGGSSGGPG</sequence>
<protein>
    <submittedName>
        <fullName evidence="2">Uncharacterized protein</fullName>
    </submittedName>
</protein>
<evidence type="ECO:0000313" key="2">
    <source>
        <dbReference type="EMBL" id="CCX14315.1"/>
    </source>
</evidence>
<dbReference type="EMBL" id="HF935952">
    <property type="protein sequence ID" value="CCX14315.1"/>
    <property type="molecule type" value="Genomic_DNA"/>
</dbReference>
<feature type="region of interest" description="Disordered" evidence="1">
    <location>
        <begin position="158"/>
        <end position="180"/>
    </location>
</feature>
<evidence type="ECO:0000256" key="1">
    <source>
        <dbReference type="SAM" id="MobiDB-lite"/>
    </source>
</evidence>
<keyword evidence="3" id="KW-1185">Reference proteome</keyword>
<accession>U4L8T6</accession>
<organism evidence="2 3">
    <name type="scientific">Pyronema omphalodes (strain CBS 100304)</name>
    <name type="common">Pyronema confluens</name>
    <dbReference type="NCBI Taxonomy" id="1076935"/>
    <lineage>
        <taxon>Eukaryota</taxon>
        <taxon>Fungi</taxon>
        <taxon>Dikarya</taxon>
        <taxon>Ascomycota</taxon>
        <taxon>Pezizomycotina</taxon>
        <taxon>Pezizomycetes</taxon>
        <taxon>Pezizales</taxon>
        <taxon>Pyronemataceae</taxon>
        <taxon>Pyronema</taxon>
    </lineage>
</organism>
<dbReference type="AlphaFoldDB" id="U4L8T6"/>
<dbReference type="OrthoDB" id="10682398at2759"/>
<proteinExistence type="predicted"/>
<evidence type="ECO:0000313" key="3">
    <source>
        <dbReference type="Proteomes" id="UP000018144"/>
    </source>
</evidence>